<proteinExistence type="predicted"/>
<keyword evidence="1" id="KW-0812">Transmembrane</keyword>
<feature type="transmembrane region" description="Helical" evidence="1">
    <location>
        <begin position="222"/>
        <end position="239"/>
    </location>
</feature>
<evidence type="ECO:0000256" key="2">
    <source>
        <dbReference type="SAM" id="SignalP"/>
    </source>
</evidence>
<gene>
    <name evidence="3" type="ORF">ENQ76_16165</name>
</gene>
<reference evidence="3" key="1">
    <citation type="journal article" date="2020" name="mSystems">
        <title>Genome- and Community-Level Interaction Insights into Carbon Utilization and Element Cycling Functions of Hydrothermarchaeota in Hydrothermal Sediment.</title>
        <authorList>
            <person name="Zhou Z."/>
            <person name="Liu Y."/>
            <person name="Xu W."/>
            <person name="Pan J."/>
            <person name="Luo Z.H."/>
            <person name="Li M."/>
        </authorList>
    </citation>
    <scope>NUCLEOTIDE SEQUENCE [LARGE SCALE GENOMIC DNA]</scope>
    <source>
        <strain evidence="3">SpSt-339</strain>
    </source>
</reference>
<evidence type="ECO:0000256" key="1">
    <source>
        <dbReference type="SAM" id="Phobius"/>
    </source>
</evidence>
<organism evidence="3">
    <name type="scientific">Schlesneria paludicola</name>
    <dbReference type="NCBI Taxonomy" id="360056"/>
    <lineage>
        <taxon>Bacteria</taxon>
        <taxon>Pseudomonadati</taxon>
        <taxon>Planctomycetota</taxon>
        <taxon>Planctomycetia</taxon>
        <taxon>Planctomycetales</taxon>
        <taxon>Planctomycetaceae</taxon>
        <taxon>Schlesneria</taxon>
    </lineage>
</organism>
<evidence type="ECO:0000313" key="3">
    <source>
        <dbReference type="EMBL" id="HEN16995.1"/>
    </source>
</evidence>
<keyword evidence="1" id="KW-1133">Transmembrane helix</keyword>
<name>A0A7C2P842_9PLAN</name>
<dbReference type="AlphaFoldDB" id="A0A7C2P842"/>
<accession>A0A7C2P842</accession>
<keyword evidence="1" id="KW-0472">Membrane</keyword>
<dbReference type="EMBL" id="DSOK01000443">
    <property type="protein sequence ID" value="HEN16995.1"/>
    <property type="molecule type" value="Genomic_DNA"/>
</dbReference>
<keyword evidence="2" id="KW-0732">Signal</keyword>
<dbReference type="NCBIfam" id="TIGR02595">
    <property type="entry name" value="PEP_CTERM"/>
    <property type="match status" value="1"/>
</dbReference>
<sequence>MSRGFSTLIAAGILLGSMAAPARGGMVLIDDFSDGMVQLVIVNGTPANPLTDIDGSLTGVIGGERESMLLQAPPTGVSSFLVNNPDDEAAYGMANAQGNVMLTYDGAGQGGGATGLGVDLTGGGTNHFLFIDVLQADAGVVFTFQLTDSDGTIGTQSITTAGAVVNVGLLFPFLSFSGVGGTTPGLDLASVERIKLTVSNISGDKNTDTRFTLLAAVAPEPTSLALLGMAVLPLGIGAWRRTRRQKGAAA</sequence>
<feature type="chain" id="PRO_5027593775" evidence="2">
    <location>
        <begin position="23"/>
        <end position="250"/>
    </location>
</feature>
<protein>
    <submittedName>
        <fullName evidence="3">PEP-CTERM sorting domain-containing protein</fullName>
    </submittedName>
</protein>
<dbReference type="InterPro" id="IPR013424">
    <property type="entry name" value="Ice-binding_C"/>
</dbReference>
<comment type="caution">
    <text evidence="3">The sequence shown here is derived from an EMBL/GenBank/DDBJ whole genome shotgun (WGS) entry which is preliminary data.</text>
</comment>
<feature type="signal peptide" evidence="2">
    <location>
        <begin position="1"/>
        <end position="22"/>
    </location>
</feature>